<dbReference type="AlphaFoldDB" id="A0A346CIG6"/>
<name>A0A346CIG6_CONER</name>
<feature type="chain" id="PRO_5016873557" evidence="1">
    <location>
        <begin position="21"/>
        <end position="152"/>
    </location>
</feature>
<protein>
    <submittedName>
        <fullName evidence="2">Conotoxin-like unassigned superfamily 13</fullName>
    </submittedName>
</protein>
<keyword evidence="1" id="KW-0732">Signal</keyword>
<dbReference type="EMBL" id="MH360316">
    <property type="protein sequence ID" value="AXL95365.1"/>
    <property type="molecule type" value="mRNA"/>
</dbReference>
<sequence length="152" mass="16838">MLSMLAWTLMTAMVVMNAKSQFCPVLTDSYRFEHRCAYDNSLCGKEVSGSCTSTCYCRSGRMCLRNSDHTITVVKRYINNNPVKESYHTCVALSGLPRCSGNRVALYNLVPESSAFKSVEVRCRCPSPNVYLNTGLNQVYTCAPAPQLNVVG</sequence>
<organism evidence="2">
    <name type="scientific">Conus ermineus</name>
    <name type="common">Agate cone</name>
    <name type="synonym">Chelyconus ermineus</name>
    <dbReference type="NCBI Taxonomy" id="55423"/>
    <lineage>
        <taxon>Eukaryota</taxon>
        <taxon>Metazoa</taxon>
        <taxon>Spiralia</taxon>
        <taxon>Lophotrochozoa</taxon>
        <taxon>Mollusca</taxon>
        <taxon>Gastropoda</taxon>
        <taxon>Caenogastropoda</taxon>
        <taxon>Neogastropoda</taxon>
        <taxon>Conoidea</taxon>
        <taxon>Conidae</taxon>
        <taxon>Conus</taxon>
        <taxon>Chelyconus</taxon>
    </lineage>
</organism>
<feature type="signal peptide" evidence="1">
    <location>
        <begin position="1"/>
        <end position="20"/>
    </location>
</feature>
<evidence type="ECO:0000256" key="1">
    <source>
        <dbReference type="SAM" id="SignalP"/>
    </source>
</evidence>
<accession>A0A346CIG6</accession>
<proteinExistence type="evidence at transcript level"/>
<reference evidence="2" key="1">
    <citation type="journal article" date="2018" name="Genome Biol. Evol.">
        <title>Conotoxin diversity in Chelyconus ermineus (Born, 1778) and the convergent origin of piscivory in the Atlantic and Indo-Pacific cones.</title>
        <authorList>
            <person name="Abalde S."/>
            <person name="Tenorio M.J."/>
            <person name="Afonso C.M."/>
            <person name="Zardoya R."/>
        </authorList>
    </citation>
    <scope>NUCLEOTIDE SEQUENCE</scope>
    <source>
        <strain evidence="2">Cerm_028</strain>
    </source>
</reference>
<evidence type="ECO:0000313" key="2">
    <source>
        <dbReference type="EMBL" id="AXL95365.1"/>
    </source>
</evidence>